<dbReference type="AlphaFoldDB" id="A0A9J5X3L1"/>
<dbReference type="Gene3D" id="1.10.287.740">
    <property type="entry name" value="Photosystem II PsbZ, reaction centre"/>
    <property type="match status" value="1"/>
</dbReference>
<dbReference type="GO" id="GO:0009539">
    <property type="term" value="C:photosystem II reaction center"/>
    <property type="evidence" value="ECO:0007669"/>
    <property type="project" value="InterPro"/>
</dbReference>
<gene>
    <name evidence="1" type="ORF">H5410_052511</name>
</gene>
<dbReference type="Proteomes" id="UP000824120">
    <property type="component" value="Chromosome 10"/>
</dbReference>
<dbReference type="EMBL" id="JACXVP010000010">
    <property type="protein sequence ID" value="KAG5581884.1"/>
    <property type="molecule type" value="Genomic_DNA"/>
</dbReference>
<evidence type="ECO:0000313" key="1">
    <source>
        <dbReference type="EMBL" id="KAG5581884.1"/>
    </source>
</evidence>
<evidence type="ECO:0000313" key="2">
    <source>
        <dbReference type="Proteomes" id="UP000824120"/>
    </source>
</evidence>
<dbReference type="GO" id="GO:0015979">
    <property type="term" value="P:photosynthesis"/>
    <property type="evidence" value="ECO:0007669"/>
    <property type="project" value="InterPro"/>
</dbReference>
<proteinExistence type="predicted"/>
<keyword evidence="2" id="KW-1185">Reference proteome</keyword>
<name>A0A9J5X3L1_SOLCO</name>
<accession>A0A9J5X3L1</accession>
<comment type="caution">
    <text evidence="1">The sequence shown here is derived from an EMBL/GenBank/DDBJ whole genome shotgun (WGS) entry which is preliminary data.</text>
</comment>
<dbReference type="GO" id="GO:0042549">
    <property type="term" value="P:photosystem II stabilization"/>
    <property type="evidence" value="ECO:0007669"/>
    <property type="project" value="InterPro"/>
</dbReference>
<organism evidence="1 2">
    <name type="scientific">Solanum commersonii</name>
    <name type="common">Commerson's wild potato</name>
    <name type="synonym">Commerson's nightshade</name>
    <dbReference type="NCBI Taxonomy" id="4109"/>
    <lineage>
        <taxon>Eukaryota</taxon>
        <taxon>Viridiplantae</taxon>
        <taxon>Streptophyta</taxon>
        <taxon>Embryophyta</taxon>
        <taxon>Tracheophyta</taxon>
        <taxon>Spermatophyta</taxon>
        <taxon>Magnoliopsida</taxon>
        <taxon>eudicotyledons</taxon>
        <taxon>Gunneridae</taxon>
        <taxon>Pentapetalae</taxon>
        <taxon>asterids</taxon>
        <taxon>lamiids</taxon>
        <taxon>Solanales</taxon>
        <taxon>Solanaceae</taxon>
        <taxon>Solanoideae</taxon>
        <taxon>Solaneae</taxon>
        <taxon>Solanum</taxon>
    </lineage>
</organism>
<dbReference type="InterPro" id="IPR036512">
    <property type="entry name" value="PSII_PsbZ_sf"/>
</dbReference>
<dbReference type="SUPFAM" id="SSF161055">
    <property type="entry name" value="PsbZ-like"/>
    <property type="match status" value="1"/>
</dbReference>
<reference evidence="1 2" key="1">
    <citation type="submission" date="2020-09" db="EMBL/GenBank/DDBJ databases">
        <title>De no assembly of potato wild relative species, Solanum commersonii.</title>
        <authorList>
            <person name="Cho K."/>
        </authorList>
    </citation>
    <scope>NUCLEOTIDE SEQUENCE [LARGE SCALE GENOMIC DNA]</scope>
    <source>
        <strain evidence="1">LZ3.2</strain>
        <tissue evidence="1">Leaf</tissue>
    </source>
</reference>
<protein>
    <submittedName>
        <fullName evidence="1">Uncharacterized protein</fullName>
    </submittedName>
</protein>
<sequence length="93" mass="10419">MTLAFQLVAFTLIATSLILLISCTAVFASPDGLSFPWVSLILSSLEPIRRSIQNQMTPLIFLDRDTLNLNLSPQRKCKSNKENKKLEGIKLLE</sequence>